<comment type="caution">
    <text evidence="2">The sequence shown here is derived from an EMBL/GenBank/DDBJ whole genome shotgun (WGS) entry which is preliminary data.</text>
</comment>
<proteinExistence type="predicted"/>
<sequence>RAGVSIVYERADGSRVVADGHQRRGLAVRILEQGDGQEPRLNSVIYREADGWAPEQVRALAAAKNIAEGTGSPLDAAKVLRDGDPSIVRSLPPTSSLVRDAKGLAQLEGEPFGMVVNGVVPEQYGAIVGRLVTDGPMQRDVMGLLARLQPANRTEAEAIVRQAMEAGAAERAASSQGNLFGDEMVQESLFLERARVLDRALKVLRRDRTVFGTLTAEADRITGAGNILDSAANLARADADGAAIQTLTTLANRKGALSDALSTSARRAREDGRYDAAVRDFVDAARREASGASSPPPMTVREEGRDFTVVRRATPDELRNRGPVAITEASAQWAELPWKDARAAARQWARENLRDAPLTNADTGWGDISVSRKGIEKSIASAKMPADLEVLPNLRDLMDRAVFVESNKGGADSPDVVAFHRFYAPFRLADTLYRAKLTVKETTDGRLFYEPVLTEIERPGVTTKPASPLRDGTSLRPPDLSAIDMDGLLEGVKFRGGEPVLPPREDAGLFGSLAPAARPAEEVAAAPEVEPALFQQVNRLLASREIDVPTEEIVDEAGKVVALKRSAMDLMDEADRAINDAATVAACAFGEVTK</sequence>
<name>A0ABW0G8L8_9PROT</name>
<accession>A0ABW0G8L8</accession>
<evidence type="ECO:0000259" key="1">
    <source>
        <dbReference type="Pfam" id="PF18798"/>
    </source>
</evidence>
<evidence type="ECO:0000313" key="3">
    <source>
        <dbReference type="Proteomes" id="UP001596166"/>
    </source>
</evidence>
<dbReference type="InterPro" id="IPR040824">
    <property type="entry name" value="LPD3"/>
</dbReference>
<feature type="domain" description="Large polyvalent protein-associated" evidence="1">
    <location>
        <begin position="339"/>
        <end position="449"/>
    </location>
</feature>
<feature type="non-terminal residue" evidence="2">
    <location>
        <position position="1"/>
    </location>
</feature>
<keyword evidence="3" id="KW-1185">Reference proteome</keyword>
<organism evidence="2 3">
    <name type="scientific">Azospirillum himalayense</name>
    <dbReference type="NCBI Taxonomy" id="654847"/>
    <lineage>
        <taxon>Bacteria</taxon>
        <taxon>Pseudomonadati</taxon>
        <taxon>Pseudomonadota</taxon>
        <taxon>Alphaproteobacteria</taxon>
        <taxon>Rhodospirillales</taxon>
        <taxon>Azospirillaceae</taxon>
        <taxon>Azospirillum</taxon>
    </lineage>
</organism>
<evidence type="ECO:0000313" key="2">
    <source>
        <dbReference type="EMBL" id="MFC5356492.1"/>
    </source>
</evidence>
<reference evidence="3" key="1">
    <citation type="journal article" date="2019" name="Int. J. Syst. Evol. Microbiol.">
        <title>The Global Catalogue of Microorganisms (GCM) 10K type strain sequencing project: providing services to taxonomists for standard genome sequencing and annotation.</title>
        <authorList>
            <consortium name="The Broad Institute Genomics Platform"/>
            <consortium name="The Broad Institute Genome Sequencing Center for Infectious Disease"/>
            <person name="Wu L."/>
            <person name="Ma J."/>
        </authorList>
    </citation>
    <scope>NUCLEOTIDE SEQUENCE [LARGE SCALE GENOMIC DNA]</scope>
    <source>
        <strain evidence="3">CCUG 58760</strain>
    </source>
</reference>
<dbReference type="Proteomes" id="UP001596166">
    <property type="component" value="Unassembled WGS sequence"/>
</dbReference>
<dbReference type="EMBL" id="JBHSLC010000030">
    <property type="protein sequence ID" value="MFC5356492.1"/>
    <property type="molecule type" value="Genomic_DNA"/>
</dbReference>
<gene>
    <name evidence="2" type="ORF">ACFPMG_15880</name>
</gene>
<dbReference type="Pfam" id="PF18798">
    <property type="entry name" value="LPD3"/>
    <property type="match status" value="1"/>
</dbReference>
<protein>
    <recommendedName>
        <fullName evidence="1">Large polyvalent protein-associated domain-containing protein</fullName>
    </recommendedName>
</protein>